<comment type="caution">
    <text evidence="2">The sequence shown here is derived from an EMBL/GenBank/DDBJ whole genome shotgun (WGS) entry which is preliminary data.</text>
</comment>
<evidence type="ECO:0000313" key="2">
    <source>
        <dbReference type="EMBL" id="KZE83706.1"/>
    </source>
</evidence>
<dbReference type="AlphaFoldDB" id="A0A164AEH4"/>
<protein>
    <submittedName>
        <fullName evidence="2">Uncharacterized protein</fullName>
    </submittedName>
</protein>
<sequence>MVLKDKRIDEIKELYDQLVMGDELNNADEEKKIELYNKNQDLSEQILSIIEEVLREDATNKDALFWKIRIYNGPYYDDVSVMMSTAQEVIDKLQEDKKAVFSAFDWLSWIYENKLELKEKAIEILHDKLIEVSLLKEDFSLKDKEFGETYYMIAYLYRELEDYSTAVSFYKLAYEHSPDHYYATYQGGNLCLERGEYEDAYLLLNSYYVFHGNEYSASFAKEIEKLYKAGKIEGNWDLISLMYHVGIDYPEEFGAKNTREYGMRFVNVIEEELNTNPDNKVVLRMKIRYYLVVEKNSKKAFETLQKYYALNKEVNSSMYFTYFELAEKYGVELEEYPVVCDGFYGYNLMTRFLEKGGELRGDDDERSLKYYEFSKKVGLLVLPQIEEYFDKGLGSKVNNNAHGYAMLCNNLGIAIRNVVYLTDKDYDKEICKEALSLHKKGYEYSPFIENLENGLQLAELLNAFEEKSYFANELLAYHDEFSIEWMSVQGRILKSFIVADKYDDAKDYYYKIKESFEAKEIEDEDIVSEMIYLASDFFTYLRYGKNDFEKTIAFTEEFFSNPMYFDLVEDVAKINCWFSLSWAYYGLNNRIEANKYFDLLIKTYDGNSRYQSTVDEIPKEFRLPVEEQEATNRLWEMSKVELKHIDTYALMDRPENVDYLNDIVDYLLQGGQFDVEGWITDDCHLKVCYRALRENTSTEIYDTSLDFYFKNGNFTIRFNIDEREEKVKKFMGLLSKTIWAKEMYTYYYFYSEDEEVSSTYDVYGSGKYPEYDVLAETLWNTWVSKIKSLTK</sequence>
<dbReference type="InterPro" id="IPR011990">
    <property type="entry name" value="TPR-like_helical_dom_sf"/>
</dbReference>
<feature type="repeat" description="TPR" evidence="1">
    <location>
        <begin position="147"/>
        <end position="180"/>
    </location>
</feature>
<dbReference type="EMBL" id="LQNU01000036">
    <property type="protein sequence ID" value="KZE83706.1"/>
    <property type="molecule type" value="Genomic_DNA"/>
</dbReference>
<evidence type="ECO:0000256" key="1">
    <source>
        <dbReference type="PROSITE-ProRule" id="PRU00339"/>
    </source>
</evidence>
<organism evidence="2 3">
    <name type="scientific">Myroides marinus</name>
    <dbReference type="NCBI Taxonomy" id="703342"/>
    <lineage>
        <taxon>Bacteria</taxon>
        <taxon>Pseudomonadati</taxon>
        <taxon>Bacteroidota</taxon>
        <taxon>Flavobacteriia</taxon>
        <taxon>Flavobacteriales</taxon>
        <taxon>Flavobacteriaceae</taxon>
        <taxon>Myroides</taxon>
    </lineage>
</organism>
<dbReference type="SMART" id="SM00028">
    <property type="entry name" value="TPR"/>
    <property type="match status" value="2"/>
</dbReference>
<dbReference type="Gene3D" id="1.25.40.10">
    <property type="entry name" value="Tetratricopeptide repeat domain"/>
    <property type="match status" value="1"/>
</dbReference>
<proteinExistence type="predicted"/>
<keyword evidence="3" id="KW-1185">Reference proteome</keyword>
<reference evidence="2 3" key="1">
    <citation type="submission" date="2016-01" db="EMBL/GenBank/DDBJ databases">
        <title>Whole genome sequencing of Myroides marinus L41.</title>
        <authorList>
            <person name="Hong K.W."/>
        </authorList>
    </citation>
    <scope>NUCLEOTIDE SEQUENCE [LARGE SCALE GENOMIC DNA]</scope>
    <source>
        <strain evidence="2 3">L41</strain>
    </source>
</reference>
<name>A0A164AEH4_9FLAO</name>
<dbReference type="SUPFAM" id="SSF48452">
    <property type="entry name" value="TPR-like"/>
    <property type="match status" value="1"/>
</dbReference>
<dbReference type="PROSITE" id="PS50005">
    <property type="entry name" value="TPR"/>
    <property type="match status" value="1"/>
</dbReference>
<dbReference type="OrthoDB" id="1391234at2"/>
<keyword evidence="1" id="KW-0802">TPR repeat</keyword>
<dbReference type="Proteomes" id="UP000076630">
    <property type="component" value="Unassembled WGS sequence"/>
</dbReference>
<dbReference type="RefSeq" id="WP_038986822.1">
    <property type="nucleotide sequence ID" value="NZ_JWJO01000032.1"/>
</dbReference>
<accession>A0A164AEH4</accession>
<dbReference type="InterPro" id="IPR019734">
    <property type="entry name" value="TPR_rpt"/>
</dbReference>
<evidence type="ECO:0000313" key="3">
    <source>
        <dbReference type="Proteomes" id="UP000076630"/>
    </source>
</evidence>
<gene>
    <name evidence="2" type="ORF">AV926_04120</name>
</gene>